<dbReference type="AlphaFoldDB" id="A0A0A9EI56"/>
<accession>A0A0A9EI56</accession>
<proteinExistence type="predicted"/>
<reference evidence="1" key="1">
    <citation type="submission" date="2014-09" db="EMBL/GenBank/DDBJ databases">
        <authorList>
            <person name="Magalhaes I.L.F."/>
            <person name="Oliveira U."/>
            <person name="Santos F.R."/>
            <person name="Vidigal T.H.D.A."/>
            <person name="Brescovit A.D."/>
            <person name="Santos A.J."/>
        </authorList>
    </citation>
    <scope>NUCLEOTIDE SEQUENCE</scope>
    <source>
        <tissue evidence="1">Shoot tissue taken approximately 20 cm above the soil surface</tissue>
    </source>
</reference>
<dbReference type="EMBL" id="GBRH01200360">
    <property type="protein sequence ID" value="JAD97535.1"/>
    <property type="molecule type" value="Transcribed_RNA"/>
</dbReference>
<name>A0A0A9EI56_ARUDO</name>
<organism evidence="1">
    <name type="scientific">Arundo donax</name>
    <name type="common">Giant reed</name>
    <name type="synonym">Donax arundinaceus</name>
    <dbReference type="NCBI Taxonomy" id="35708"/>
    <lineage>
        <taxon>Eukaryota</taxon>
        <taxon>Viridiplantae</taxon>
        <taxon>Streptophyta</taxon>
        <taxon>Embryophyta</taxon>
        <taxon>Tracheophyta</taxon>
        <taxon>Spermatophyta</taxon>
        <taxon>Magnoliopsida</taxon>
        <taxon>Liliopsida</taxon>
        <taxon>Poales</taxon>
        <taxon>Poaceae</taxon>
        <taxon>PACMAD clade</taxon>
        <taxon>Arundinoideae</taxon>
        <taxon>Arundineae</taxon>
        <taxon>Arundo</taxon>
    </lineage>
</organism>
<protein>
    <submittedName>
        <fullName evidence="1">Uncharacterized protein</fullName>
    </submittedName>
</protein>
<evidence type="ECO:0000313" key="1">
    <source>
        <dbReference type="EMBL" id="JAD97535.1"/>
    </source>
</evidence>
<sequence>MSAALVRCFPLLCRLLYFPASTLSVILLRS</sequence>
<reference evidence="1" key="2">
    <citation type="journal article" date="2015" name="Data Brief">
        <title>Shoot transcriptome of the giant reed, Arundo donax.</title>
        <authorList>
            <person name="Barrero R.A."/>
            <person name="Guerrero F.D."/>
            <person name="Moolhuijzen P."/>
            <person name="Goolsby J.A."/>
            <person name="Tidwell J."/>
            <person name="Bellgard S.E."/>
            <person name="Bellgard M.I."/>
        </authorList>
    </citation>
    <scope>NUCLEOTIDE SEQUENCE</scope>
    <source>
        <tissue evidence="1">Shoot tissue taken approximately 20 cm above the soil surface</tissue>
    </source>
</reference>